<feature type="region of interest" description="Disordered" evidence="1">
    <location>
        <begin position="13"/>
        <end position="50"/>
    </location>
</feature>
<evidence type="ECO:0000256" key="1">
    <source>
        <dbReference type="SAM" id="MobiDB-lite"/>
    </source>
</evidence>
<comment type="caution">
    <text evidence="2">The sequence shown here is derived from an EMBL/GenBank/DDBJ whole genome shotgun (WGS) entry which is preliminary data.</text>
</comment>
<accession>A0AAE1DRM9</accession>
<protein>
    <submittedName>
        <fullName evidence="2">Uncharacterized protein</fullName>
    </submittedName>
</protein>
<keyword evidence="3" id="KW-1185">Reference proteome</keyword>
<dbReference type="Proteomes" id="UP001283361">
    <property type="component" value="Unassembled WGS sequence"/>
</dbReference>
<reference evidence="2" key="1">
    <citation type="journal article" date="2023" name="G3 (Bethesda)">
        <title>A reference genome for the long-term kleptoplast-retaining sea slug Elysia crispata morphotype clarki.</title>
        <authorList>
            <person name="Eastman K.E."/>
            <person name="Pendleton A.L."/>
            <person name="Shaikh M.A."/>
            <person name="Suttiyut T."/>
            <person name="Ogas R."/>
            <person name="Tomko P."/>
            <person name="Gavelis G."/>
            <person name="Widhalm J.R."/>
            <person name="Wisecaver J.H."/>
        </authorList>
    </citation>
    <scope>NUCLEOTIDE SEQUENCE</scope>
    <source>
        <strain evidence="2">ECLA1</strain>
    </source>
</reference>
<gene>
    <name evidence="2" type="ORF">RRG08_011166</name>
</gene>
<feature type="compositionally biased region" description="Low complexity" evidence="1">
    <location>
        <begin position="15"/>
        <end position="39"/>
    </location>
</feature>
<sequence length="156" mass="17368">MCAVLCLMPYQEGEPSQAPASPPQNQQHPKTTSTTTPHSPSQPFPHPLPVHFHQTSLFTHRPTATIAKLPNFPVPENRRYPKAQGHGQKQYASCSLRRNFPSMNYRIGQVAGNSLRLFPKLEFQIGAPKSGLAMFVRWELSHCSSQNDLPSASLKP</sequence>
<evidence type="ECO:0000313" key="2">
    <source>
        <dbReference type="EMBL" id="KAK3779143.1"/>
    </source>
</evidence>
<organism evidence="2 3">
    <name type="scientific">Elysia crispata</name>
    <name type="common">lettuce slug</name>
    <dbReference type="NCBI Taxonomy" id="231223"/>
    <lineage>
        <taxon>Eukaryota</taxon>
        <taxon>Metazoa</taxon>
        <taxon>Spiralia</taxon>
        <taxon>Lophotrochozoa</taxon>
        <taxon>Mollusca</taxon>
        <taxon>Gastropoda</taxon>
        <taxon>Heterobranchia</taxon>
        <taxon>Euthyneura</taxon>
        <taxon>Panpulmonata</taxon>
        <taxon>Sacoglossa</taxon>
        <taxon>Placobranchoidea</taxon>
        <taxon>Plakobranchidae</taxon>
        <taxon>Elysia</taxon>
    </lineage>
</organism>
<dbReference type="EMBL" id="JAWDGP010002879">
    <property type="protein sequence ID" value="KAK3779143.1"/>
    <property type="molecule type" value="Genomic_DNA"/>
</dbReference>
<proteinExistence type="predicted"/>
<evidence type="ECO:0000313" key="3">
    <source>
        <dbReference type="Proteomes" id="UP001283361"/>
    </source>
</evidence>
<dbReference type="AlphaFoldDB" id="A0AAE1DRM9"/>
<name>A0AAE1DRM9_9GAST</name>